<protein>
    <submittedName>
        <fullName evidence="1">Uncharacterized protein</fullName>
    </submittedName>
</protein>
<organism evidence="1 2">
    <name type="scientific">Alternaria tenuissima</name>
    <dbReference type="NCBI Taxonomy" id="119927"/>
    <lineage>
        <taxon>Eukaryota</taxon>
        <taxon>Fungi</taxon>
        <taxon>Dikarya</taxon>
        <taxon>Ascomycota</taxon>
        <taxon>Pezizomycotina</taxon>
        <taxon>Dothideomycetes</taxon>
        <taxon>Pleosporomycetidae</taxon>
        <taxon>Pleosporales</taxon>
        <taxon>Pleosporineae</taxon>
        <taxon>Pleosporaceae</taxon>
        <taxon>Alternaria</taxon>
        <taxon>Alternaria sect. Alternaria</taxon>
        <taxon>Alternaria alternata complex</taxon>
    </lineage>
</organism>
<gene>
    <name evidence="1" type="ORF">AA0119_g5167</name>
</gene>
<accession>A0ABY0GG56</accession>
<comment type="caution">
    <text evidence="1">The sequence shown here is derived from an EMBL/GenBank/DDBJ whole genome shotgun (WGS) entry which is preliminary data.</text>
</comment>
<reference evidence="2" key="1">
    <citation type="journal article" date="2019" name="bioRxiv">
        <title>Genomics, evolutionary history and diagnostics of the Alternaria alternata species group including apple and Asian pear pathotypes.</title>
        <authorList>
            <person name="Armitage A.D."/>
            <person name="Cockerton H.M."/>
            <person name="Sreenivasaprasad S."/>
            <person name="Woodhall J.W."/>
            <person name="Lane C.R."/>
            <person name="Harrison R.J."/>
            <person name="Clarkson J.P."/>
        </authorList>
    </citation>
    <scope>NUCLEOTIDE SEQUENCE [LARGE SCALE GENOMIC DNA]</scope>
    <source>
        <strain evidence="2">FERA 635</strain>
    </source>
</reference>
<keyword evidence="2" id="KW-1185">Reference proteome</keyword>
<dbReference type="EMBL" id="PDXF01000015">
    <property type="protein sequence ID" value="RYO02790.1"/>
    <property type="molecule type" value="Genomic_DNA"/>
</dbReference>
<sequence length="52" mass="5519">MLLRGRPAADAGSQSKRDFGALEAELYYLSIGKVRGELGLGENLAGPTRVTL</sequence>
<dbReference type="Proteomes" id="UP000293195">
    <property type="component" value="Unassembled WGS sequence"/>
</dbReference>
<evidence type="ECO:0000313" key="2">
    <source>
        <dbReference type="Proteomes" id="UP000293195"/>
    </source>
</evidence>
<proteinExistence type="predicted"/>
<evidence type="ECO:0000313" key="1">
    <source>
        <dbReference type="EMBL" id="RYO02790.1"/>
    </source>
</evidence>
<name>A0ABY0GG56_9PLEO</name>